<dbReference type="EC" id="2.7.13.3" evidence="2"/>
<dbReference type="SUPFAM" id="SSF55874">
    <property type="entry name" value="ATPase domain of HSP90 chaperone/DNA topoisomerase II/histidine kinase"/>
    <property type="match status" value="1"/>
</dbReference>
<keyword evidence="6 9" id="KW-0418">Kinase</keyword>
<evidence type="ECO:0000256" key="2">
    <source>
        <dbReference type="ARBA" id="ARBA00012438"/>
    </source>
</evidence>
<dbReference type="CDD" id="cd00082">
    <property type="entry name" value="HisKA"/>
    <property type="match status" value="1"/>
</dbReference>
<dbReference type="Pfam" id="PF02518">
    <property type="entry name" value="HATPase_c"/>
    <property type="match status" value="1"/>
</dbReference>
<dbReference type="Proteomes" id="UP000585437">
    <property type="component" value="Unassembled WGS sequence"/>
</dbReference>
<reference evidence="9 10" key="1">
    <citation type="submission" date="2020-08" db="EMBL/GenBank/DDBJ databases">
        <title>The Agave Microbiome: Exploring the role of microbial communities in plant adaptations to desert environments.</title>
        <authorList>
            <person name="Partida-Martinez L.P."/>
        </authorList>
    </citation>
    <scope>NUCLEOTIDE SEQUENCE [LARGE SCALE GENOMIC DNA]</scope>
    <source>
        <strain evidence="9 10">AS3.12</strain>
    </source>
</reference>
<dbReference type="InterPro" id="IPR003661">
    <property type="entry name" value="HisK_dim/P_dom"/>
</dbReference>
<dbReference type="RefSeq" id="WP_184655744.1">
    <property type="nucleotide sequence ID" value="NZ_JACHBU010000009.1"/>
</dbReference>
<dbReference type="Gene3D" id="3.30.565.10">
    <property type="entry name" value="Histidine kinase-like ATPase, C-terminal domain"/>
    <property type="match status" value="1"/>
</dbReference>
<evidence type="ECO:0000256" key="5">
    <source>
        <dbReference type="ARBA" id="ARBA00022692"/>
    </source>
</evidence>
<evidence type="ECO:0000313" key="9">
    <source>
        <dbReference type="EMBL" id="MBB6510604.1"/>
    </source>
</evidence>
<evidence type="ECO:0000256" key="6">
    <source>
        <dbReference type="ARBA" id="ARBA00022777"/>
    </source>
</evidence>
<name>A0A7X0MTC9_9HYPH</name>
<organism evidence="9 10">
    <name type="scientific">Rhizobium soli</name>
    <dbReference type="NCBI Taxonomy" id="424798"/>
    <lineage>
        <taxon>Bacteria</taxon>
        <taxon>Pseudomonadati</taxon>
        <taxon>Pseudomonadota</taxon>
        <taxon>Alphaproteobacteria</taxon>
        <taxon>Hyphomicrobiales</taxon>
        <taxon>Rhizobiaceae</taxon>
        <taxon>Rhizobium/Agrobacterium group</taxon>
        <taxon>Rhizobium</taxon>
    </lineage>
</organism>
<keyword evidence="7" id="KW-0472">Membrane</keyword>
<dbReference type="InterPro" id="IPR003594">
    <property type="entry name" value="HATPase_dom"/>
</dbReference>
<dbReference type="SUPFAM" id="SSF47384">
    <property type="entry name" value="Homodimeric domain of signal transducing histidine kinase"/>
    <property type="match status" value="1"/>
</dbReference>
<evidence type="ECO:0000313" key="10">
    <source>
        <dbReference type="Proteomes" id="UP000585437"/>
    </source>
</evidence>
<dbReference type="InterPro" id="IPR005467">
    <property type="entry name" value="His_kinase_dom"/>
</dbReference>
<keyword evidence="3" id="KW-0597">Phosphoprotein</keyword>
<sequence>MLIVFALGIGNVVIYLLDLDRDLREHVFREQVAIILATVPLSDDGRNLGLLPHRFSQSDWRYSLYRAEGELVATSPPGLPPLPFVPAGGSDLELRQPVMAEEVGPDRVLVMSRNDWDECEELCQIFRERLASSTLLLSGLACVSLVSMYLLAGWMLRSVQRAAELGSLIGVRHPDRRIPLEELPTEIVPLARSANEAMDRLATAYHAERRFTSDAAHELRTPLAVLGLRLQKARQEGAVEWDVLDRDMLQMKRLVDQLLALARADSEAMPSDTGHSRLSRVIRETVADILPLYEAAGRSIQVELEDEVYFKTGAEPARHVLRNILENALYHGSGAVTVRLLHGPIGTYVDVADEGPPRDPNEFEEMFQRFRKGRQSESGSGLGLAIVRRTMENIGGSAGILSAQNFTVRLTFPPA</sequence>
<keyword evidence="5" id="KW-0812">Transmembrane</keyword>
<evidence type="ECO:0000256" key="4">
    <source>
        <dbReference type="ARBA" id="ARBA00022679"/>
    </source>
</evidence>
<evidence type="ECO:0000256" key="1">
    <source>
        <dbReference type="ARBA" id="ARBA00000085"/>
    </source>
</evidence>
<dbReference type="InterPro" id="IPR036890">
    <property type="entry name" value="HATPase_C_sf"/>
</dbReference>
<proteinExistence type="predicted"/>
<feature type="domain" description="Histidine kinase" evidence="8">
    <location>
        <begin position="214"/>
        <end position="415"/>
    </location>
</feature>
<gene>
    <name evidence="9" type="ORF">F4695_003995</name>
</gene>
<evidence type="ECO:0000256" key="3">
    <source>
        <dbReference type="ARBA" id="ARBA00022553"/>
    </source>
</evidence>
<comment type="caution">
    <text evidence="9">The sequence shown here is derived from an EMBL/GenBank/DDBJ whole genome shotgun (WGS) entry which is preliminary data.</text>
</comment>
<dbReference type="GO" id="GO:0000155">
    <property type="term" value="F:phosphorelay sensor kinase activity"/>
    <property type="evidence" value="ECO:0007669"/>
    <property type="project" value="InterPro"/>
</dbReference>
<dbReference type="PROSITE" id="PS50109">
    <property type="entry name" value="HIS_KIN"/>
    <property type="match status" value="1"/>
</dbReference>
<dbReference type="InterPro" id="IPR050428">
    <property type="entry name" value="TCS_sensor_his_kinase"/>
</dbReference>
<keyword evidence="10" id="KW-1185">Reference proteome</keyword>
<comment type="catalytic activity">
    <reaction evidence="1">
        <text>ATP + protein L-histidine = ADP + protein N-phospho-L-histidine.</text>
        <dbReference type="EC" id="2.7.13.3"/>
    </reaction>
</comment>
<dbReference type="SMART" id="SM00387">
    <property type="entry name" value="HATPase_c"/>
    <property type="match status" value="1"/>
</dbReference>
<accession>A0A7X0MTC9</accession>
<protein>
    <recommendedName>
        <fullName evidence="2">histidine kinase</fullName>
        <ecNumber evidence="2">2.7.13.3</ecNumber>
    </recommendedName>
</protein>
<evidence type="ECO:0000259" key="8">
    <source>
        <dbReference type="PROSITE" id="PS50109"/>
    </source>
</evidence>
<keyword evidence="7" id="KW-1133">Transmembrane helix</keyword>
<dbReference type="InterPro" id="IPR036097">
    <property type="entry name" value="HisK_dim/P_sf"/>
</dbReference>
<dbReference type="PANTHER" id="PTHR45436">
    <property type="entry name" value="SENSOR HISTIDINE KINASE YKOH"/>
    <property type="match status" value="1"/>
</dbReference>
<keyword evidence="4 9" id="KW-0808">Transferase</keyword>
<dbReference type="PANTHER" id="PTHR45436:SF5">
    <property type="entry name" value="SENSOR HISTIDINE KINASE TRCS"/>
    <property type="match status" value="1"/>
</dbReference>
<dbReference type="EMBL" id="JACHBU010000009">
    <property type="protein sequence ID" value="MBB6510604.1"/>
    <property type="molecule type" value="Genomic_DNA"/>
</dbReference>
<dbReference type="AlphaFoldDB" id="A0A7X0MTC9"/>
<dbReference type="SMART" id="SM00388">
    <property type="entry name" value="HisKA"/>
    <property type="match status" value="1"/>
</dbReference>
<evidence type="ECO:0000256" key="7">
    <source>
        <dbReference type="ARBA" id="ARBA00022989"/>
    </source>
</evidence>
<dbReference type="Pfam" id="PF00512">
    <property type="entry name" value="HisKA"/>
    <property type="match status" value="1"/>
</dbReference>
<dbReference type="Gene3D" id="1.10.287.130">
    <property type="match status" value="1"/>
</dbReference>